<evidence type="ECO:0000256" key="1">
    <source>
        <dbReference type="SAM" id="MobiDB-lite"/>
    </source>
</evidence>
<dbReference type="PANTHER" id="PTHR39441:SF1">
    <property type="entry name" value="DUF2252 DOMAIN-CONTAINING PROTEIN"/>
    <property type="match status" value="1"/>
</dbReference>
<reference evidence="3" key="1">
    <citation type="journal article" date="2019" name="Int. J. Syst. Evol. Microbiol.">
        <title>The Global Catalogue of Microorganisms (GCM) 10K type strain sequencing project: providing services to taxonomists for standard genome sequencing and annotation.</title>
        <authorList>
            <consortium name="The Broad Institute Genomics Platform"/>
            <consortium name="The Broad Institute Genome Sequencing Center for Infectious Disease"/>
            <person name="Wu L."/>
            <person name="Ma J."/>
        </authorList>
    </citation>
    <scope>NUCLEOTIDE SEQUENCE [LARGE SCALE GENOMIC DNA]</scope>
    <source>
        <strain evidence="3">JCM 9458</strain>
    </source>
</reference>
<evidence type="ECO:0000313" key="3">
    <source>
        <dbReference type="Proteomes" id="UP001501676"/>
    </source>
</evidence>
<accession>A0ABP6SZ06</accession>
<protein>
    <submittedName>
        <fullName evidence="2">DUF2252 domain-containing protein</fullName>
    </submittedName>
</protein>
<dbReference type="PANTHER" id="PTHR39441">
    <property type="entry name" value="DUF2252 DOMAIN-CONTAINING PROTEIN"/>
    <property type="match status" value="1"/>
</dbReference>
<dbReference type="InterPro" id="IPR018721">
    <property type="entry name" value="DUF2252"/>
</dbReference>
<dbReference type="Proteomes" id="UP001501676">
    <property type="component" value="Unassembled WGS sequence"/>
</dbReference>
<sequence length="480" mass="52923">MRATVPSARHRDPAGRAEAGLSARERAPLASHADYAPALDRVDPVAILAAQATERVPELVPVRHARMLVSPFTFYRGAAAIMAADLAATPHSGFPVQLCGDAHLSNFGVFGSPERRMLFDVNDFDETHPGPWEWDIKRLAASLVVAARANGFRRKARAEIVRAAVARYRGAMAEFAAAGELEVWYAHADFDQLAPQLSAQLSTAQRRKQLGKAQAKARSRNSLQAYRKLTAIQNGRRRIVADPPLLVPVGDLLPGRDSEDLAAEIRGLLSRYRRSLAPERRRLFDAFEYVDMARKVVGVGSVGTRCWIVLLRGRDDNDPLLLQVKEAQRSVLAGHVPSGLALPHRLNEGQRVVNGQRLMQVASDIFLGWERAAGSDGQTRDFYVRQLRDWKGSAVVEEMDRAGLRTYGELCAWTLSRAHARTGDRIAIAAYLGDEPTFDEALVEFSERYADQSERDYAALQEAVRVGRLEAAGTASDEEA</sequence>
<dbReference type="EMBL" id="BAAAYN010000023">
    <property type="protein sequence ID" value="GAA3388318.1"/>
    <property type="molecule type" value="Genomic_DNA"/>
</dbReference>
<organism evidence="2 3">
    <name type="scientific">Cryptosporangium minutisporangium</name>
    <dbReference type="NCBI Taxonomy" id="113569"/>
    <lineage>
        <taxon>Bacteria</taxon>
        <taxon>Bacillati</taxon>
        <taxon>Actinomycetota</taxon>
        <taxon>Actinomycetes</taxon>
        <taxon>Cryptosporangiales</taxon>
        <taxon>Cryptosporangiaceae</taxon>
        <taxon>Cryptosporangium</taxon>
    </lineage>
</organism>
<name>A0ABP6SZ06_9ACTN</name>
<evidence type="ECO:0000313" key="2">
    <source>
        <dbReference type="EMBL" id="GAA3388318.1"/>
    </source>
</evidence>
<gene>
    <name evidence="2" type="ORF">GCM10020369_34030</name>
</gene>
<comment type="caution">
    <text evidence="2">The sequence shown here is derived from an EMBL/GenBank/DDBJ whole genome shotgun (WGS) entry which is preliminary data.</text>
</comment>
<dbReference type="RefSeq" id="WP_345729093.1">
    <property type="nucleotide sequence ID" value="NZ_BAAAYN010000023.1"/>
</dbReference>
<proteinExistence type="predicted"/>
<keyword evidence="3" id="KW-1185">Reference proteome</keyword>
<feature type="region of interest" description="Disordered" evidence="1">
    <location>
        <begin position="1"/>
        <end position="25"/>
    </location>
</feature>
<dbReference type="Pfam" id="PF10009">
    <property type="entry name" value="DUF2252"/>
    <property type="match status" value="1"/>
</dbReference>